<sequence>MDLSNNGGLVVSDELRRLLNQPGFISLQMNGQRSRALYCDGSLELDEMLLSDFGRACYYGALDDVRVLFHLGQVPNLAGTETAYKFGYATLLVGGAQRVSVLPGTGLKLEHNEILKFLISRGLDVDVPDIAGYTALFHTMANKILRLDLAKTLLEAGANVDHQNRYGETAMNGAFQHNHPEAVDLLMEWKADLSIPDADGLTSMEFFLNCGPQITATVRKWLKKMNGEGEAPLTQKRCDYEECGVMDKPLKNCGRCKVARYCSVECQRKHWKAHKPICQSFNPATTVTVRPRYKETGTIMPVQQLTRNALGIPTPPLPATHLRGAHIPKKIGEDGKGIIIKVQVPWTGSRMAAGFGDLLIYTKKRDLVCLAQRSDDPMSYDRLCKVIKEKGPGGAKAYFAAELKSKDELVIKISEVLADQPF</sequence>
<accession>A0ACD3AKZ2</accession>
<reference evidence="1 2" key="1">
    <citation type="journal article" date="2019" name="Nat. Ecol. Evol.">
        <title>Megaphylogeny resolves global patterns of mushroom evolution.</title>
        <authorList>
            <person name="Varga T."/>
            <person name="Krizsan K."/>
            <person name="Foldi C."/>
            <person name="Dima B."/>
            <person name="Sanchez-Garcia M."/>
            <person name="Sanchez-Ramirez S."/>
            <person name="Szollosi G.J."/>
            <person name="Szarkandi J.G."/>
            <person name="Papp V."/>
            <person name="Albert L."/>
            <person name="Andreopoulos W."/>
            <person name="Angelini C."/>
            <person name="Antonin V."/>
            <person name="Barry K.W."/>
            <person name="Bougher N.L."/>
            <person name="Buchanan P."/>
            <person name="Buyck B."/>
            <person name="Bense V."/>
            <person name="Catcheside P."/>
            <person name="Chovatia M."/>
            <person name="Cooper J."/>
            <person name="Damon W."/>
            <person name="Desjardin D."/>
            <person name="Finy P."/>
            <person name="Geml J."/>
            <person name="Haridas S."/>
            <person name="Hughes K."/>
            <person name="Justo A."/>
            <person name="Karasinski D."/>
            <person name="Kautmanova I."/>
            <person name="Kiss B."/>
            <person name="Kocsube S."/>
            <person name="Kotiranta H."/>
            <person name="LaButti K.M."/>
            <person name="Lechner B.E."/>
            <person name="Liimatainen K."/>
            <person name="Lipzen A."/>
            <person name="Lukacs Z."/>
            <person name="Mihaltcheva S."/>
            <person name="Morgado L.N."/>
            <person name="Niskanen T."/>
            <person name="Noordeloos M.E."/>
            <person name="Ohm R.A."/>
            <person name="Ortiz-Santana B."/>
            <person name="Ovrebo C."/>
            <person name="Racz N."/>
            <person name="Riley R."/>
            <person name="Savchenko A."/>
            <person name="Shiryaev A."/>
            <person name="Soop K."/>
            <person name="Spirin V."/>
            <person name="Szebenyi C."/>
            <person name="Tomsovsky M."/>
            <person name="Tulloss R.E."/>
            <person name="Uehling J."/>
            <person name="Grigoriev I.V."/>
            <person name="Vagvolgyi C."/>
            <person name="Papp T."/>
            <person name="Martin F.M."/>
            <person name="Miettinen O."/>
            <person name="Hibbett D.S."/>
            <person name="Nagy L.G."/>
        </authorList>
    </citation>
    <scope>NUCLEOTIDE SEQUENCE [LARGE SCALE GENOMIC DNA]</scope>
    <source>
        <strain evidence="1 2">NL-1719</strain>
    </source>
</reference>
<protein>
    <submittedName>
        <fullName evidence="1">Ankyrin</fullName>
    </submittedName>
</protein>
<evidence type="ECO:0000313" key="2">
    <source>
        <dbReference type="Proteomes" id="UP000308600"/>
    </source>
</evidence>
<keyword evidence="2" id="KW-1185">Reference proteome</keyword>
<gene>
    <name evidence="1" type="ORF">BDN72DRAFT_823475</name>
</gene>
<dbReference type="EMBL" id="ML208406">
    <property type="protein sequence ID" value="TFK66411.1"/>
    <property type="molecule type" value="Genomic_DNA"/>
</dbReference>
<organism evidence="1 2">
    <name type="scientific">Pluteus cervinus</name>
    <dbReference type="NCBI Taxonomy" id="181527"/>
    <lineage>
        <taxon>Eukaryota</taxon>
        <taxon>Fungi</taxon>
        <taxon>Dikarya</taxon>
        <taxon>Basidiomycota</taxon>
        <taxon>Agaricomycotina</taxon>
        <taxon>Agaricomycetes</taxon>
        <taxon>Agaricomycetidae</taxon>
        <taxon>Agaricales</taxon>
        <taxon>Pluteineae</taxon>
        <taxon>Pluteaceae</taxon>
        <taxon>Pluteus</taxon>
    </lineage>
</organism>
<evidence type="ECO:0000313" key="1">
    <source>
        <dbReference type="EMBL" id="TFK66411.1"/>
    </source>
</evidence>
<name>A0ACD3AKZ2_9AGAR</name>
<proteinExistence type="predicted"/>
<dbReference type="Proteomes" id="UP000308600">
    <property type="component" value="Unassembled WGS sequence"/>
</dbReference>